<protein>
    <submittedName>
        <fullName evidence="4">Heat-shock protein</fullName>
    </submittedName>
</protein>
<evidence type="ECO:0000256" key="2">
    <source>
        <dbReference type="RuleBase" id="RU003616"/>
    </source>
</evidence>
<dbReference type="AlphaFoldDB" id="A0A2A8D104"/>
<dbReference type="Gene3D" id="2.60.40.790">
    <property type="match status" value="1"/>
</dbReference>
<keyword evidence="5" id="KW-1185">Reference proteome</keyword>
<accession>A0A2A8D104</accession>
<dbReference type="SUPFAM" id="SSF49764">
    <property type="entry name" value="HSP20-like chaperones"/>
    <property type="match status" value="1"/>
</dbReference>
<dbReference type="InterPro" id="IPR031107">
    <property type="entry name" value="Small_HSP"/>
</dbReference>
<dbReference type="CDD" id="cd06464">
    <property type="entry name" value="ACD_sHsps-like"/>
    <property type="match status" value="1"/>
</dbReference>
<proteinExistence type="inferred from homology"/>
<dbReference type="Proteomes" id="UP000220102">
    <property type="component" value="Unassembled WGS sequence"/>
</dbReference>
<dbReference type="EMBL" id="PDEQ01000002">
    <property type="protein sequence ID" value="PEN14574.1"/>
    <property type="molecule type" value="Genomic_DNA"/>
</dbReference>
<comment type="similarity">
    <text evidence="1 2">Belongs to the small heat shock protein (HSP20) family.</text>
</comment>
<reference evidence="4 5" key="1">
    <citation type="submission" date="2017-10" db="EMBL/GenBank/DDBJ databases">
        <title>Draft genome of Longibacter Salinarum.</title>
        <authorList>
            <person name="Goh K.M."/>
            <person name="Shamsir M.S."/>
            <person name="Lim S.W."/>
        </authorList>
    </citation>
    <scope>NUCLEOTIDE SEQUENCE [LARGE SCALE GENOMIC DNA]</scope>
    <source>
        <strain evidence="4 5">KCTC 52045</strain>
    </source>
</reference>
<comment type="caution">
    <text evidence="4">The sequence shown here is derived from an EMBL/GenBank/DDBJ whole genome shotgun (WGS) entry which is preliminary data.</text>
</comment>
<gene>
    <name evidence="4" type="ORF">CRI94_06010</name>
</gene>
<dbReference type="Pfam" id="PF00011">
    <property type="entry name" value="HSP20"/>
    <property type="match status" value="1"/>
</dbReference>
<evidence type="ECO:0000259" key="3">
    <source>
        <dbReference type="PROSITE" id="PS01031"/>
    </source>
</evidence>
<organism evidence="4 5">
    <name type="scientific">Longibacter salinarum</name>
    <dbReference type="NCBI Taxonomy" id="1850348"/>
    <lineage>
        <taxon>Bacteria</taxon>
        <taxon>Pseudomonadati</taxon>
        <taxon>Rhodothermota</taxon>
        <taxon>Rhodothermia</taxon>
        <taxon>Rhodothermales</taxon>
        <taxon>Salisaetaceae</taxon>
        <taxon>Longibacter</taxon>
    </lineage>
</organism>
<evidence type="ECO:0000313" key="5">
    <source>
        <dbReference type="Proteomes" id="UP000220102"/>
    </source>
</evidence>
<dbReference type="OrthoDB" id="9814487at2"/>
<dbReference type="PROSITE" id="PS01031">
    <property type="entry name" value="SHSP"/>
    <property type="match status" value="1"/>
</dbReference>
<dbReference type="PANTHER" id="PTHR11527">
    <property type="entry name" value="HEAT-SHOCK PROTEIN 20 FAMILY MEMBER"/>
    <property type="match status" value="1"/>
</dbReference>
<dbReference type="InterPro" id="IPR008978">
    <property type="entry name" value="HSP20-like_chaperone"/>
</dbReference>
<evidence type="ECO:0000256" key="1">
    <source>
        <dbReference type="PROSITE-ProRule" id="PRU00285"/>
    </source>
</evidence>
<name>A0A2A8D104_9BACT</name>
<dbReference type="RefSeq" id="WP_098074748.1">
    <property type="nucleotide sequence ID" value="NZ_PDEQ01000002.1"/>
</dbReference>
<dbReference type="InterPro" id="IPR002068">
    <property type="entry name" value="A-crystallin/Hsp20_dom"/>
</dbReference>
<evidence type="ECO:0000313" key="4">
    <source>
        <dbReference type="EMBL" id="PEN14574.1"/>
    </source>
</evidence>
<feature type="domain" description="SHSP" evidence="3">
    <location>
        <begin position="38"/>
        <end position="148"/>
    </location>
</feature>
<sequence length="148" mass="17188">MTKLIRTPNRNLSSLQQEIDRLFEGFFPTRSSDEDASRYASMWSPRTDLIETPEAYRIELDVPGMNRDDIHISYQDDRLTVSGERAHEAREENEERVRVERTFGNFFRSFTLPSTVSAEQISAQHENGVLTITVPKAEESKPRRIEIK</sequence>